<evidence type="ECO:0000313" key="4">
    <source>
        <dbReference type="Proteomes" id="UP000266260"/>
    </source>
</evidence>
<dbReference type="InterPro" id="IPR036424">
    <property type="entry name" value="UPP_synth-like_sf"/>
</dbReference>
<comment type="caution">
    <text evidence="3">The sequence shown here is derived from an EMBL/GenBank/DDBJ whole genome shotgun (WGS) entry which is preliminary data.</text>
</comment>
<dbReference type="GO" id="GO:0008834">
    <property type="term" value="F:ditrans,polycis-undecaprenyl-diphosphate synthase [(2E,6E)-farnesyl-diphosphate specific] activity"/>
    <property type="evidence" value="ECO:0007669"/>
    <property type="project" value="UniProtKB-EC"/>
</dbReference>
<name>A0A398CX32_9BACT</name>
<reference evidence="3 4" key="1">
    <citation type="submission" date="2018-09" db="EMBL/GenBank/DDBJ databases">
        <title>Discovery and Ecogenomic Context for Candidatus Cryosericales, a Global Caldiserica Order Active in Thawing Permafrost.</title>
        <authorList>
            <person name="Martinez M.A."/>
            <person name="Woodcroft B.J."/>
            <person name="Ignacio Espinoza J.C."/>
            <person name="Zayed A."/>
            <person name="Singleton C.M."/>
            <person name="Boyd J."/>
            <person name="Li Y.-F."/>
            <person name="Purvine S."/>
            <person name="Maughan H."/>
            <person name="Hodgkins S.B."/>
            <person name="Anderson D."/>
            <person name="Sederholm M."/>
            <person name="Temperton B."/>
            <person name="Saleska S.R."/>
            <person name="Tyson G.W."/>
            <person name="Rich V.I."/>
        </authorList>
    </citation>
    <scope>NUCLEOTIDE SEQUENCE [LARGE SCALE GENOMIC DNA]</scope>
    <source>
        <strain evidence="3 4">SMC6</strain>
    </source>
</reference>
<protein>
    <submittedName>
        <fullName evidence="3">Di-trans,poly-cis-decaprenylcistransferase</fullName>
        <ecNumber evidence="3">2.5.1.31</ecNumber>
    </submittedName>
</protein>
<comment type="similarity">
    <text evidence="2">Belongs to the UPP synthase family. Z-FPP synthase subfamily.</text>
</comment>
<dbReference type="EC" id="2.5.1.31" evidence="3"/>
<dbReference type="AlphaFoldDB" id="A0A398CX32"/>
<dbReference type="NCBIfam" id="TIGR00055">
    <property type="entry name" value="uppS"/>
    <property type="match status" value="1"/>
</dbReference>
<dbReference type="Pfam" id="PF01255">
    <property type="entry name" value="Prenyltransf"/>
    <property type="match status" value="1"/>
</dbReference>
<keyword evidence="4" id="KW-1185">Reference proteome</keyword>
<dbReference type="EMBL" id="QXIT01000086">
    <property type="protein sequence ID" value="RIE07916.1"/>
    <property type="molecule type" value="Genomic_DNA"/>
</dbReference>
<evidence type="ECO:0000256" key="2">
    <source>
        <dbReference type="ARBA" id="ARBA00038453"/>
    </source>
</evidence>
<sequence length="213" mass="24556">MRIPKHIGIIPDGNRRWAEANKMTKEKGYECGIDPGLILFKLCKEVGIKELTYYGFTTDNTKRPAVERKAFTNSCISAVNLLSKEAAELLVIGDYESPMFPKELYTYTTRQTFGKGGIKVNFLVNYGWEWDLNSLKLADPAQKNITSHIKSFDVSRVDLIIRWGGRRRLSGFLPVQSVYSDFYVLDDYWPDFKPEHFYRALDWYNDQDVTLGG</sequence>
<organism evidence="3 4">
    <name type="scientific">Candidatus Cryosericum odellii</name>
    <dbReference type="NCBI Taxonomy" id="2290917"/>
    <lineage>
        <taxon>Bacteria</taxon>
        <taxon>Pseudomonadati</taxon>
        <taxon>Caldisericota/Cryosericota group</taxon>
        <taxon>Candidatus Cryosericota</taxon>
        <taxon>Candidatus Cryosericia</taxon>
        <taxon>Candidatus Cryosericales</taxon>
        <taxon>Candidatus Cryosericaceae</taxon>
        <taxon>Candidatus Cryosericum</taxon>
    </lineage>
</organism>
<gene>
    <name evidence="3" type="primary">uppS</name>
    <name evidence="3" type="ORF">SMC6_05055</name>
</gene>
<dbReference type="RefSeq" id="WP_119175620.1">
    <property type="nucleotide sequence ID" value="NZ_QXIT01000086.1"/>
</dbReference>
<keyword evidence="1 3" id="KW-0808">Transferase</keyword>
<dbReference type="PANTHER" id="PTHR10291:SF43">
    <property type="entry name" value="DEHYDRODOLICHYL DIPHOSPHATE SYNTHASE COMPLEX SUBUNIT DHDDS"/>
    <property type="match status" value="1"/>
</dbReference>
<dbReference type="CDD" id="cd00475">
    <property type="entry name" value="Cis_IPPS"/>
    <property type="match status" value="1"/>
</dbReference>
<dbReference type="Proteomes" id="UP000266260">
    <property type="component" value="Unassembled WGS sequence"/>
</dbReference>
<evidence type="ECO:0000313" key="3">
    <source>
        <dbReference type="EMBL" id="RIE07916.1"/>
    </source>
</evidence>
<dbReference type="SUPFAM" id="SSF64005">
    <property type="entry name" value="Undecaprenyl diphosphate synthase"/>
    <property type="match status" value="1"/>
</dbReference>
<evidence type="ECO:0000256" key="1">
    <source>
        <dbReference type="ARBA" id="ARBA00022679"/>
    </source>
</evidence>
<dbReference type="Gene3D" id="3.40.1180.10">
    <property type="entry name" value="Decaprenyl diphosphate synthase-like"/>
    <property type="match status" value="1"/>
</dbReference>
<accession>A0A398CX32</accession>
<dbReference type="GO" id="GO:0016094">
    <property type="term" value="P:polyprenol biosynthetic process"/>
    <property type="evidence" value="ECO:0007669"/>
    <property type="project" value="TreeGrafter"/>
</dbReference>
<proteinExistence type="inferred from homology"/>
<dbReference type="InterPro" id="IPR001441">
    <property type="entry name" value="UPP_synth-like"/>
</dbReference>
<dbReference type="PANTHER" id="PTHR10291">
    <property type="entry name" value="DEHYDRODOLICHYL DIPHOSPHATE SYNTHASE FAMILY MEMBER"/>
    <property type="match status" value="1"/>
</dbReference>